<comment type="similarity">
    <text evidence="2">Belongs to the ribose-phosphate pyrophosphokinase family.</text>
</comment>
<feature type="domain" description="Ribose-phosphate pyrophosphokinase N-terminal" evidence="4">
    <location>
        <begin position="5"/>
        <end position="116"/>
    </location>
</feature>
<sequence>MPPVVFALPGNESMAERLRAALDAESGSLATRNFSDGETYLRFATDPKDRNVVFVCTLDRPDDKALRLLFAADAARDLGASSVGLVAPYLSYMRQDRRFKPGEAITSRTFARLLSTHLDWLVTADPHLHRYTKLGEVYPIPARVVRSTPLLSEWISANVNRPFLLGPDMESKQWVSEVEGLIGAPYQVLRKTRYGDRTVEIAVPDASVVAGHTPVLVDDIVSSGRTMTVVADQLRELGLERPVLVAVHALFSEETYRGLKERAAAVVSANSVVHPSNAIDLSAVLANAVAEAMSGGFSVTSNKEENHK</sequence>
<comment type="caution">
    <text evidence="5">The sequence shown here is derived from an EMBL/GenBank/DDBJ whole genome shotgun (WGS) entry which is preliminary data.</text>
</comment>
<proteinExistence type="inferred from homology"/>
<dbReference type="NCBIfam" id="TIGR01251">
    <property type="entry name" value="ribP_PPkin"/>
    <property type="match status" value="1"/>
</dbReference>
<gene>
    <name evidence="5" type="ORF">BG36_04715</name>
    <name evidence="6" type="ORF">DES43_112114</name>
</gene>
<evidence type="ECO:0000256" key="1">
    <source>
        <dbReference type="ARBA" id="ARBA00022727"/>
    </source>
</evidence>
<dbReference type="Pfam" id="PF13793">
    <property type="entry name" value="Pribosyltran_N"/>
    <property type="match status" value="1"/>
</dbReference>
<dbReference type="eggNOG" id="COG0462">
    <property type="taxonomic scope" value="Bacteria"/>
</dbReference>
<dbReference type="Proteomes" id="UP000019849">
    <property type="component" value="Unassembled WGS sequence"/>
</dbReference>
<dbReference type="EC" id="2.7.6.1" evidence="5"/>
<dbReference type="SMART" id="SM01400">
    <property type="entry name" value="Pribosyltran_N"/>
    <property type="match status" value="1"/>
</dbReference>
<dbReference type="InterPro" id="IPR029099">
    <property type="entry name" value="Pribosyltran_N"/>
</dbReference>
<dbReference type="RefSeq" id="WP_051520555.1">
    <property type="nucleotide sequence ID" value="NZ_KK073887.1"/>
</dbReference>
<dbReference type="SUPFAM" id="SSF53271">
    <property type="entry name" value="PRTase-like"/>
    <property type="match status" value="2"/>
</dbReference>
<name>A0A011UPS4_9HYPH</name>
<dbReference type="InterPro" id="IPR005946">
    <property type="entry name" value="Rib-P_diPkinase"/>
</dbReference>
<evidence type="ECO:0000313" key="5">
    <source>
        <dbReference type="EMBL" id="EXL07888.1"/>
    </source>
</evidence>
<dbReference type="EMBL" id="JENY01000014">
    <property type="protein sequence ID" value="EXL07888.1"/>
    <property type="molecule type" value="Genomic_DNA"/>
</dbReference>
<dbReference type="GO" id="GO:0016301">
    <property type="term" value="F:kinase activity"/>
    <property type="evidence" value="ECO:0007669"/>
    <property type="project" value="UniProtKB-KW"/>
</dbReference>
<dbReference type="CDD" id="cd06223">
    <property type="entry name" value="PRTases_typeI"/>
    <property type="match status" value="1"/>
</dbReference>
<dbReference type="Gene3D" id="3.40.50.2020">
    <property type="match status" value="2"/>
</dbReference>
<dbReference type="PATRIC" id="fig|69279.3.peg.2333"/>
<dbReference type="GO" id="GO:0006015">
    <property type="term" value="P:5-phosphoribose 1-diphosphate biosynthetic process"/>
    <property type="evidence" value="ECO:0007669"/>
    <property type="project" value="TreeGrafter"/>
</dbReference>
<evidence type="ECO:0000256" key="2">
    <source>
        <dbReference type="RuleBase" id="RU004324"/>
    </source>
</evidence>
<dbReference type="InterPro" id="IPR000836">
    <property type="entry name" value="PRTase_dom"/>
</dbReference>
<dbReference type="PANTHER" id="PTHR10210:SF41">
    <property type="entry name" value="RIBOSE-PHOSPHATE PYROPHOSPHOKINASE 1, CHLOROPLASTIC"/>
    <property type="match status" value="1"/>
</dbReference>
<dbReference type="GO" id="GO:0005737">
    <property type="term" value="C:cytoplasm"/>
    <property type="evidence" value="ECO:0007669"/>
    <property type="project" value="TreeGrafter"/>
</dbReference>
<reference evidence="6 8" key="2">
    <citation type="submission" date="2019-03" db="EMBL/GenBank/DDBJ databases">
        <title>Genomic Encyclopedia of Type Strains, Phase IV (KMG-IV): sequencing the most valuable type-strain genomes for metagenomic binning, comparative biology and taxonomic classification.</title>
        <authorList>
            <person name="Goeker M."/>
        </authorList>
    </citation>
    <scope>NUCLEOTIDE SEQUENCE [LARGE SCALE GENOMIC DNA]</scope>
    <source>
        <strain evidence="6 8">DSM 11603</strain>
    </source>
</reference>
<dbReference type="PANTHER" id="PTHR10210">
    <property type="entry name" value="RIBOSE-PHOSPHATE DIPHOSPHOKINASE FAMILY MEMBER"/>
    <property type="match status" value="1"/>
</dbReference>
<accession>A0A011UPS4</accession>
<dbReference type="GO" id="GO:0002189">
    <property type="term" value="C:ribose phosphate diphosphokinase complex"/>
    <property type="evidence" value="ECO:0007669"/>
    <property type="project" value="TreeGrafter"/>
</dbReference>
<dbReference type="EMBL" id="SNZF01000012">
    <property type="protein sequence ID" value="TDR34902.1"/>
    <property type="molecule type" value="Genomic_DNA"/>
</dbReference>
<keyword evidence="6" id="KW-0418">Kinase</keyword>
<dbReference type="AlphaFoldDB" id="A0A011UPS4"/>
<dbReference type="STRING" id="69279.BG36_04715"/>
<dbReference type="HOGENOM" id="CLU_033546_2_2_5"/>
<feature type="domain" description="Phosphoribosyltransferase" evidence="3">
    <location>
        <begin position="136"/>
        <end position="265"/>
    </location>
</feature>
<dbReference type="Pfam" id="PF00156">
    <property type="entry name" value="Pribosyltran"/>
    <property type="match status" value="1"/>
</dbReference>
<evidence type="ECO:0000313" key="6">
    <source>
        <dbReference type="EMBL" id="TDR34902.1"/>
    </source>
</evidence>
<evidence type="ECO:0000259" key="4">
    <source>
        <dbReference type="Pfam" id="PF13793"/>
    </source>
</evidence>
<keyword evidence="1 2" id="KW-0545">Nucleotide biosynthesis</keyword>
<reference evidence="5 7" key="1">
    <citation type="submission" date="2014-02" db="EMBL/GenBank/DDBJ databases">
        <title>Aquamicrobium defluvii Genome sequencing.</title>
        <authorList>
            <person name="Wang X."/>
        </authorList>
    </citation>
    <scope>NUCLEOTIDE SEQUENCE [LARGE SCALE GENOMIC DNA]</scope>
    <source>
        <strain evidence="5 7">W13Z1</strain>
    </source>
</reference>
<keyword evidence="8" id="KW-1185">Reference proteome</keyword>
<organism evidence="5 7">
    <name type="scientific">Aquamicrobium defluvii</name>
    <dbReference type="NCBI Taxonomy" id="69279"/>
    <lineage>
        <taxon>Bacteria</taxon>
        <taxon>Pseudomonadati</taxon>
        <taxon>Pseudomonadota</taxon>
        <taxon>Alphaproteobacteria</taxon>
        <taxon>Hyphomicrobiales</taxon>
        <taxon>Phyllobacteriaceae</taxon>
        <taxon>Aquamicrobium</taxon>
    </lineage>
</organism>
<dbReference type="NCBIfam" id="NF005537">
    <property type="entry name" value="PRK07199.1"/>
    <property type="match status" value="1"/>
</dbReference>
<evidence type="ECO:0000259" key="3">
    <source>
        <dbReference type="Pfam" id="PF00156"/>
    </source>
</evidence>
<dbReference type="OrthoDB" id="324294at2"/>
<dbReference type="GO" id="GO:0004749">
    <property type="term" value="F:ribose phosphate diphosphokinase activity"/>
    <property type="evidence" value="ECO:0007669"/>
    <property type="project" value="UniProtKB-EC"/>
</dbReference>
<dbReference type="GO" id="GO:0006164">
    <property type="term" value="P:purine nucleotide biosynthetic process"/>
    <property type="evidence" value="ECO:0007669"/>
    <property type="project" value="TreeGrafter"/>
</dbReference>
<protein>
    <submittedName>
        <fullName evidence="5">Phosphoribosylpyrophosphate synthetase</fullName>
        <ecNumber evidence="5">2.7.6.1</ecNumber>
    </submittedName>
    <submittedName>
        <fullName evidence="6">Ribose-phosphate pyrophosphokinase</fullName>
    </submittedName>
</protein>
<evidence type="ECO:0000313" key="8">
    <source>
        <dbReference type="Proteomes" id="UP000294958"/>
    </source>
</evidence>
<keyword evidence="5" id="KW-0808">Transferase</keyword>
<dbReference type="InterPro" id="IPR029057">
    <property type="entry name" value="PRTase-like"/>
</dbReference>
<evidence type="ECO:0000313" key="7">
    <source>
        <dbReference type="Proteomes" id="UP000019849"/>
    </source>
</evidence>
<dbReference type="Proteomes" id="UP000294958">
    <property type="component" value="Unassembled WGS sequence"/>
</dbReference>
<dbReference type="GO" id="GO:0000287">
    <property type="term" value="F:magnesium ion binding"/>
    <property type="evidence" value="ECO:0007669"/>
    <property type="project" value="InterPro"/>
</dbReference>